<dbReference type="RefSeq" id="WP_184749469.1">
    <property type="nucleotide sequence ID" value="NZ_JACHKZ010000017.1"/>
</dbReference>
<accession>A0ABR6RHW1</accession>
<organism evidence="1 2">
    <name type="scientific">Comamonas odontotermitis</name>
    <dbReference type="NCBI Taxonomy" id="379895"/>
    <lineage>
        <taxon>Bacteria</taxon>
        <taxon>Pseudomonadati</taxon>
        <taxon>Pseudomonadota</taxon>
        <taxon>Betaproteobacteria</taxon>
        <taxon>Burkholderiales</taxon>
        <taxon>Comamonadaceae</taxon>
        <taxon>Comamonas</taxon>
    </lineage>
</organism>
<protein>
    <submittedName>
        <fullName evidence="1">Uncharacterized protein</fullName>
    </submittedName>
</protein>
<gene>
    <name evidence="1" type="ORF">HNP33_002788</name>
</gene>
<reference evidence="1 2" key="1">
    <citation type="submission" date="2020-08" db="EMBL/GenBank/DDBJ databases">
        <title>Functional genomics of gut bacteria from endangered species of beetles.</title>
        <authorList>
            <person name="Carlos-Shanley C."/>
        </authorList>
    </citation>
    <scope>NUCLEOTIDE SEQUENCE [LARGE SCALE GENOMIC DNA]</scope>
    <source>
        <strain evidence="1 2">S00124</strain>
    </source>
</reference>
<comment type="caution">
    <text evidence="1">The sequence shown here is derived from an EMBL/GenBank/DDBJ whole genome shotgun (WGS) entry which is preliminary data.</text>
</comment>
<dbReference type="EMBL" id="JACHKZ010000017">
    <property type="protein sequence ID" value="MBB6578702.1"/>
    <property type="molecule type" value="Genomic_DNA"/>
</dbReference>
<keyword evidence="2" id="KW-1185">Reference proteome</keyword>
<evidence type="ECO:0000313" key="1">
    <source>
        <dbReference type="EMBL" id="MBB6578702.1"/>
    </source>
</evidence>
<name>A0ABR6RHW1_9BURK</name>
<proteinExistence type="predicted"/>
<evidence type="ECO:0000313" key="2">
    <source>
        <dbReference type="Proteomes" id="UP000562492"/>
    </source>
</evidence>
<sequence length="172" mass="18416">MLASPANPVAPAPPSMACVHVVACAAKDADALAASLQHALGAENGFRFIPSTAEPFNTRLLDTTDALLLLAPPLDASNAQGQPAHDTLMQLRAALLNQRQPFQVLFSQGARLLDDALTALCNWFPDAPALQARRSALREHGSLARWNWSCEKCSDPECEFRLFKGLSASANP</sequence>
<dbReference type="Proteomes" id="UP000562492">
    <property type="component" value="Unassembled WGS sequence"/>
</dbReference>